<accession>A0A5E7W2G6</accession>
<keyword evidence="2" id="KW-0964">Secreted</keyword>
<dbReference type="Gene3D" id="2.150.10.10">
    <property type="entry name" value="Serralysin-like metalloprotease, C-terminal"/>
    <property type="match status" value="12"/>
</dbReference>
<dbReference type="InterPro" id="IPR018511">
    <property type="entry name" value="Hemolysin-typ_Ca-bd_CS"/>
</dbReference>
<sequence>MAALTLSNSFSFLADQDWEWSVTNTTSTSLTITDGVHTQVFTGNFTYPSPGVVAGTVTGSTYSEDGVPIYTLTGISKSAAQLAEFALTPGDTQATYAYILNGNDTITGSSGNDTLLGYAGNDLLDGGAGADTLDGGAGNDTYIVDNLGDVVSETGEGAAGGIDTVKSSVTIRLGDNIENLIFTGTDKVKAKGNALDNLMIGNTANNFFDGFGGADTYQGGVGDDGYVIELTDDNKVVDVIIEKAGEGYDFVEIWGGDASLGTVNITMAANLEEADASFSNSGALINITGNALANNIIGNDAANTLDGGAGADILSGGAGDDTYIVDSIADVINEGVDQGTDTVKVAIPTAGGTYILGDNLENATLINTVAFNLTGNSLSNVLIGNAAANVLDGAAGADTLQGGLGNDTYIVDADDTVVEGLNGGVDLVKSDQTYTLGANVENLTLTGTGNINATGNVLNNTLIGNAGNNQLYGGLGVDILKGGTGDDLYVVDLTATNLLEDKVVEIAGEGIDTLTLASSFANATVTTLVLDANLENVDARDTGTLSLNLTGNASANLILGNAGKNTLNGGLGADTLIGDVGDDTYVVDNVGDTVTENADAGTDTVNVAIALAGGTYTLGENLENATLTNTVAFNLTGNELVNTLTGNAAANRIDGGAGADVMNGGAGNDTYVVDTVGETIIDSAGIDTVESAVSYTLGATLENLTLTGSDAVNATGNALANILDGLQNSAANELTGLAGNDTYIVGEDDTVVEGLNGGVDLVKSDQTYTLGANVENLTLTGTGNINGKGNGLANLITGNDGNNKLDGVGGVDTLIGGEGNDQYVVDLTATNLLEDKVVEIAGEGIDTLTLASSFANATVTTLVLDANLENVDARDTGTLSLNLTGNASANLILGNAGKNTLNGGLGADTLIGDVGDDTYVVDNVGDTVTENADAGTDTVNVAIALAGGTYTLGENLENATLTNTVAFNLTGNELVNTLTGNAAANRIDGGAGADVMNGGAGNDTYVVDTVGETIIDSAGIDTVESAVSYTLGATLENLTLTGSDAVNATGNALANILDGLQNSAANELTGLAGNDTYIVGEDDTVVEGLNGGVDLVKSDQTYTLGANVENLTLTGTGNINATGNALNNTLIGNAGNNQLYGGLGVDILKGGTGDDLYLVDLNATNQLEDTLTENASEGVDTVRLQGGAVLASSSLLSLGANLENLDASLTGTKLLNLTGNALNNELIGNGANNTLDGGAGNDTLNGGAGNDTLNGGIGSDILIGGLGDDIYTVDNLGDSVTENAAEGTDLVRVAIATAGGTYNLSANVEYATLVNTVAFDLTGNDLNNTLTGNAANNRIDGGAGADLMIGGAGNDTYIVDNIGDGIVDSAGVDTVLSSISYDLNENGVENLTLTGTADIDADGNKLANILTGNSGNNKLDGLEGVDTLVGGAGNDQYNVDLTSTNALQDKLVEVASEGNDTVVVFGGVAGLNVATITLGANLENLDLSNTEANVKLNLLGNALDNVLTGNTSQNVFTGGLGSDTFTFTNLGQLGLTSANWDVVTDFTSGTDHIDLTGLGTFQLLDSNTAFTDAGQLKLTDGVLYGTTNIGADADFAIKLTGVATLTQSDFV</sequence>
<dbReference type="PANTHER" id="PTHR38340">
    <property type="entry name" value="S-LAYER PROTEIN"/>
    <property type="match status" value="1"/>
</dbReference>
<protein>
    <recommendedName>
        <fullName evidence="6">Calcium-binding protein</fullName>
    </recommendedName>
</protein>
<dbReference type="EMBL" id="CABVJH010000002">
    <property type="protein sequence ID" value="VVQ29030.1"/>
    <property type="molecule type" value="Genomic_DNA"/>
</dbReference>
<comment type="subcellular location">
    <subcellularLocation>
        <location evidence="1">Secreted</location>
    </subcellularLocation>
</comment>
<name>A0A5E7W2G6_PSEFL</name>
<evidence type="ECO:0000256" key="3">
    <source>
        <dbReference type="ARBA" id="ARBA00022837"/>
    </source>
</evidence>
<dbReference type="InterPro" id="IPR011049">
    <property type="entry name" value="Serralysin-like_metalloprot_C"/>
</dbReference>
<dbReference type="PROSITE" id="PS00330">
    <property type="entry name" value="HEMOLYSIN_CALCIUM"/>
    <property type="match status" value="4"/>
</dbReference>
<organism evidence="4 5">
    <name type="scientific">Pseudomonas fluorescens</name>
    <dbReference type="NCBI Taxonomy" id="294"/>
    <lineage>
        <taxon>Bacteria</taxon>
        <taxon>Pseudomonadati</taxon>
        <taxon>Pseudomonadota</taxon>
        <taxon>Gammaproteobacteria</taxon>
        <taxon>Pseudomonadales</taxon>
        <taxon>Pseudomonadaceae</taxon>
        <taxon>Pseudomonas</taxon>
    </lineage>
</organism>
<evidence type="ECO:0000256" key="1">
    <source>
        <dbReference type="ARBA" id="ARBA00004613"/>
    </source>
</evidence>
<dbReference type="Proteomes" id="UP000325645">
    <property type="component" value="Unassembled WGS sequence"/>
</dbReference>
<evidence type="ECO:0000313" key="5">
    <source>
        <dbReference type="Proteomes" id="UP000325645"/>
    </source>
</evidence>
<dbReference type="Pfam" id="PF00353">
    <property type="entry name" value="HemolysinCabind"/>
    <property type="match status" value="15"/>
</dbReference>
<evidence type="ECO:0008006" key="6">
    <source>
        <dbReference type="Google" id="ProtNLM"/>
    </source>
</evidence>
<dbReference type="GO" id="GO:0005509">
    <property type="term" value="F:calcium ion binding"/>
    <property type="evidence" value="ECO:0007669"/>
    <property type="project" value="InterPro"/>
</dbReference>
<gene>
    <name evidence="4" type="ORF">PS943_01107</name>
</gene>
<evidence type="ECO:0000313" key="4">
    <source>
        <dbReference type="EMBL" id="VVQ29030.1"/>
    </source>
</evidence>
<dbReference type="RefSeq" id="WP_150655529.1">
    <property type="nucleotide sequence ID" value="NZ_CABVJH010000002.1"/>
</dbReference>
<proteinExistence type="predicted"/>
<dbReference type="InterPro" id="IPR050557">
    <property type="entry name" value="RTX_toxin/Mannuronan_C5-epim"/>
</dbReference>
<reference evidence="4 5" key="1">
    <citation type="submission" date="2019-09" db="EMBL/GenBank/DDBJ databases">
        <authorList>
            <person name="Chandra G."/>
            <person name="Truman W A."/>
        </authorList>
    </citation>
    <scope>NUCLEOTIDE SEQUENCE [LARGE SCALE GENOMIC DNA]</scope>
    <source>
        <strain evidence="4">PS943</strain>
    </source>
</reference>
<dbReference type="InterPro" id="IPR001343">
    <property type="entry name" value="Hemolysn_Ca-bd"/>
</dbReference>
<dbReference type="PANTHER" id="PTHR38340:SF1">
    <property type="entry name" value="S-LAYER PROTEIN"/>
    <property type="match status" value="1"/>
</dbReference>
<keyword evidence="3" id="KW-0106">Calcium</keyword>
<dbReference type="GO" id="GO:0005576">
    <property type="term" value="C:extracellular region"/>
    <property type="evidence" value="ECO:0007669"/>
    <property type="project" value="UniProtKB-SubCell"/>
</dbReference>
<dbReference type="SUPFAM" id="SSF51120">
    <property type="entry name" value="beta-Roll"/>
    <property type="match status" value="10"/>
</dbReference>
<evidence type="ECO:0000256" key="2">
    <source>
        <dbReference type="ARBA" id="ARBA00022525"/>
    </source>
</evidence>
<dbReference type="PRINTS" id="PR00313">
    <property type="entry name" value="CABNDNGRPT"/>
</dbReference>